<keyword evidence="1" id="KW-1133">Transmembrane helix</keyword>
<dbReference type="AlphaFoldDB" id="A0A7E4V9F5"/>
<feature type="domain" description="Piezo TM1-24" evidence="2">
    <location>
        <begin position="1"/>
        <end position="75"/>
    </location>
</feature>
<dbReference type="GO" id="GO:0016020">
    <property type="term" value="C:membrane"/>
    <property type="evidence" value="ECO:0007669"/>
    <property type="project" value="InterPro"/>
</dbReference>
<keyword evidence="1" id="KW-0472">Membrane</keyword>
<sequence length="80" mass="9304">MMTWALLYHSVFGLVFLVTACFLWALYDSRKWCFRLSPVLLIYVEFLLIAQYVYSLDLNPADLSKNLDAIDYSKIILGFA</sequence>
<dbReference type="PANTHER" id="PTHR47049">
    <property type="entry name" value="PIEZO-TYPE MECHANOSENSITIVE ION CHANNEL HOMOLOG"/>
    <property type="match status" value="1"/>
</dbReference>
<dbReference type="InterPro" id="IPR027272">
    <property type="entry name" value="Piezo"/>
</dbReference>
<feature type="transmembrane region" description="Helical" evidence="1">
    <location>
        <begin position="34"/>
        <end position="54"/>
    </location>
</feature>
<evidence type="ECO:0000259" key="2">
    <source>
        <dbReference type="Pfam" id="PF24871"/>
    </source>
</evidence>
<organism evidence="3 4">
    <name type="scientific">Panagrellus redivivus</name>
    <name type="common">Microworm</name>
    <dbReference type="NCBI Taxonomy" id="6233"/>
    <lineage>
        <taxon>Eukaryota</taxon>
        <taxon>Metazoa</taxon>
        <taxon>Ecdysozoa</taxon>
        <taxon>Nematoda</taxon>
        <taxon>Chromadorea</taxon>
        <taxon>Rhabditida</taxon>
        <taxon>Tylenchina</taxon>
        <taxon>Panagrolaimomorpha</taxon>
        <taxon>Panagrolaimoidea</taxon>
        <taxon>Panagrolaimidae</taxon>
        <taxon>Panagrellus</taxon>
    </lineage>
</organism>
<dbReference type="WBParaSite" id="Pan_g18198.t1">
    <property type="protein sequence ID" value="Pan_g18198.t1"/>
    <property type="gene ID" value="Pan_g18198"/>
</dbReference>
<evidence type="ECO:0000313" key="3">
    <source>
        <dbReference type="Proteomes" id="UP000492821"/>
    </source>
</evidence>
<keyword evidence="1" id="KW-0812">Transmembrane</keyword>
<protein>
    <submittedName>
        <fullName evidence="4">Ovule protein</fullName>
    </submittedName>
</protein>
<dbReference type="InterPro" id="IPR056769">
    <property type="entry name" value="Piezo_TM1-24"/>
</dbReference>
<reference evidence="4" key="2">
    <citation type="submission" date="2020-10" db="UniProtKB">
        <authorList>
            <consortium name="WormBaseParasite"/>
        </authorList>
    </citation>
    <scope>IDENTIFICATION</scope>
</reference>
<evidence type="ECO:0000256" key="1">
    <source>
        <dbReference type="SAM" id="Phobius"/>
    </source>
</evidence>
<dbReference type="Proteomes" id="UP000492821">
    <property type="component" value="Unassembled WGS sequence"/>
</dbReference>
<evidence type="ECO:0000313" key="4">
    <source>
        <dbReference type="WBParaSite" id="Pan_g18198.t1"/>
    </source>
</evidence>
<name>A0A7E4V9F5_PANRE</name>
<proteinExistence type="predicted"/>
<accession>A0A7E4V9F5</accession>
<dbReference type="GO" id="GO:0008381">
    <property type="term" value="F:mechanosensitive monoatomic ion channel activity"/>
    <property type="evidence" value="ECO:0007669"/>
    <property type="project" value="InterPro"/>
</dbReference>
<feature type="transmembrane region" description="Helical" evidence="1">
    <location>
        <begin position="6"/>
        <end position="27"/>
    </location>
</feature>
<keyword evidence="3" id="KW-1185">Reference proteome</keyword>
<dbReference type="Pfam" id="PF24871">
    <property type="entry name" value="Piezo_TM1-24"/>
    <property type="match status" value="1"/>
</dbReference>
<dbReference type="PANTHER" id="PTHR47049:SF2">
    <property type="entry name" value="PIEZO-TYPE MECHANOSENSITIVE ION CHANNEL HOMOLOG"/>
    <property type="match status" value="1"/>
</dbReference>
<reference evidence="3" key="1">
    <citation type="journal article" date="2013" name="Genetics">
        <title>The draft genome and transcriptome of Panagrellus redivivus are shaped by the harsh demands of a free-living lifestyle.</title>
        <authorList>
            <person name="Srinivasan J."/>
            <person name="Dillman A.R."/>
            <person name="Macchietto M.G."/>
            <person name="Heikkinen L."/>
            <person name="Lakso M."/>
            <person name="Fracchia K.M."/>
            <person name="Antoshechkin I."/>
            <person name="Mortazavi A."/>
            <person name="Wong G."/>
            <person name="Sternberg P.W."/>
        </authorList>
    </citation>
    <scope>NUCLEOTIDE SEQUENCE [LARGE SCALE GENOMIC DNA]</scope>
    <source>
        <strain evidence="3">MT8872</strain>
    </source>
</reference>